<organism evidence="1 2">
    <name type="scientific">Gigaspora margarita</name>
    <dbReference type="NCBI Taxonomy" id="4874"/>
    <lineage>
        <taxon>Eukaryota</taxon>
        <taxon>Fungi</taxon>
        <taxon>Fungi incertae sedis</taxon>
        <taxon>Mucoromycota</taxon>
        <taxon>Glomeromycotina</taxon>
        <taxon>Glomeromycetes</taxon>
        <taxon>Diversisporales</taxon>
        <taxon>Gigasporaceae</taxon>
        <taxon>Gigaspora</taxon>
    </lineage>
</organism>
<proteinExistence type="predicted"/>
<accession>A0ABN7X7H5</accession>
<protein>
    <submittedName>
        <fullName evidence="1">42227_t:CDS:1</fullName>
    </submittedName>
</protein>
<feature type="non-terminal residue" evidence="1">
    <location>
        <position position="41"/>
    </location>
</feature>
<dbReference type="Proteomes" id="UP000789901">
    <property type="component" value="Unassembled WGS sequence"/>
</dbReference>
<gene>
    <name evidence="1" type="ORF">GMARGA_LOCUS39970</name>
</gene>
<sequence length="41" mass="4866">MFKLQYKLVKQSNKKKEQNRNINLAIVESSEEYYRSKGSKG</sequence>
<evidence type="ECO:0000313" key="1">
    <source>
        <dbReference type="EMBL" id="CAG8849966.1"/>
    </source>
</evidence>
<dbReference type="EMBL" id="CAJVQB010098877">
    <property type="protein sequence ID" value="CAG8849966.1"/>
    <property type="molecule type" value="Genomic_DNA"/>
</dbReference>
<evidence type="ECO:0000313" key="2">
    <source>
        <dbReference type="Proteomes" id="UP000789901"/>
    </source>
</evidence>
<comment type="caution">
    <text evidence="1">The sequence shown here is derived from an EMBL/GenBank/DDBJ whole genome shotgun (WGS) entry which is preliminary data.</text>
</comment>
<name>A0ABN7X7H5_GIGMA</name>
<keyword evidence="2" id="KW-1185">Reference proteome</keyword>
<reference evidence="1 2" key="1">
    <citation type="submission" date="2021-06" db="EMBL/GenBank/DDBJ databases">
        <authorList>
            <person name="Kallberg Y."/>
            <person name="Tangrot J."/>
            <person name="Rosling A."/>
        </authorList>
    </citation>
    <scope>NUCLEOTIDE SEQUENCE [LARGE SCALE GENOMIC DNA]</scope>
    <source>
        <strain evidence="1 2">120-4 pot B 10/14</strain>
    </source>
</reference>